<comment type="caution">
    <text evidence="1">The sequence shown here is derived from an EMBL/GenBank/DDBJ whole genome shotgun (WGS) entry which is preliminary data.</text>
</comment>
<dbReference type="Proteomes" id="UP000050437">
    <property type="component" value="Unassembled WGS sequence"/>
</dbReference>
<name>A0A0P7CYA6_PSEPU</name>
<gene>
    <name evidence="1" type="ORF">HB13667_09810</name>
</gene>
<dbReference type="AlphaFoldDB" id="A0A0P7CYA6"/>
<dbReference type="EMBL" id="LKKS01000057">
    <property type="protein sequence ID" value="KPM66179.1"/>
    <property type="molecule type" value="Genomic_DNA"/>
</dbReference>
<protein>
    <submittedName>
        <fullName evidence="1">Histidine kinase</fullName>
    </submittedName>
</protein>
<dbReference type="GO" id="GO:0016301">
    <property type="term" value="F:kinase activity"/>
    <property type="evidence" value="ECO:0007669"/>
    <property type="project" value="UniProtKB-KW"/>
</dbReference>
<evidence type="ECO:0000313" key="1">
    <source>
        <dbReference type="EMBL" id="KPM66179.1"/>
    </source>
</evidence>
<keyword evidence="1" id="KW-0418">Kinase</keyword>
<proteinExistence type="predicted"/>
<dbReference type="SUPFAM" id="SSF55874">
    <property type="entry name" value="ATPase domain of HSP90 chaperone/DNA topoisomerase II/histidine kinase"/>
    <property type="match status" value="1"/>
</dbReference>
<organism evidence="1 2">
    <name type="scientific">Pseudomonas putida</name>
    <name type="common">Arthrobacter siderocapsulatus</name>
    <dbReference type="NCBI Taxonomy" id="303"/>
    <lineage>
        <taxon>Bacteria</taxon>
        <taxon>Pseudomonadati</taxon>
        <taxon>Pseudomonadota</taxon>
        <taxon>Gammaproteobacteria</taxon>
        <taxon>Pseudomonadales</taxon>
        <taxon>Pseudomonadaceae</taxon>
        <taxon>Pseudomonas</taxon>
    </lineage>
</organism>
<dbReference type="Gene3D" id="3.30.565.10">
    <property type="entry name" value="Histidine kinase-like ATPase, C-terminal domain"/>
    <property type="match status" value="1"/>
</dbReference>
<reference evidence="1 2" key="1">
    <citation type="submission" date="2015-10" db="EMBL/GenBank/DDBJ databases">
        <title>Pseudomonas putida clinical strains.</title>
        <authorList>
            <person name="Molina L."/>
            <person name="Udaondo Z."/>
        </authorList>
    </citation>
    <scope>NUCLEOTIDE SEQUENCE [LARGE SCALE GENOMIC DNA]</scope>
    <source>
        <strain evidence="1 2">HB13667</strain>
    </source>
</reference>
<evidence type="ECO:0000313" key="2">
    <source>
        <dbReference type="Proteomes" id="UP000050437"/>
    </source>
</evidence>
<accession>A0A0P7CYA6</accession>
<sequence>MADPWQGVGRVFFVRVEPKASAIHHPQAATAARQFYAGTTRQKIGECLPGRQWATIEPYIYPKGLAPLPGNCMQAIDIENAIVLPWGLGSRSPHDLFSVCAEIINCPGDIVLDASNLSYIDPLGMATLRALFENQLVQKRVSMQFLSRDLTSYLARMDFFKDIDVEGVDLSGVGRRNDRSTSLVEITKISEHHQAEAAASRLARAITGRLTQSDPDAPVDEHTGRNEFDSYRGPLEYSLKELLENSLTHARREGRGDAAVWLTCQFYPKLNLVRMAIVDNGCGFLATLRNHPELHDRTHLHAIEAALKPRVSCNRGAMAQILGSENQGIGLTTTAKIADAAGGGLIIVSGNGIHDTKRRQSQELHDALWNGVSIAFSCTRELLPTISISDLLPKDDAGQVDDDLDLDLNFR</sequence>
<keyword evidence="1" id="KW-0808">Transferase</keyword>
<dbReference type="InterPro" id="IPR036890">
    <property type="entry name" value="HATPase_C_sf"/>
</dbReference>